<feature type="compositionally biased region" description="Basic and acidic residues" evidence="4">
    <location>
        <begin position="285"/>
        <end position="301"/>
    </location>
</feature>
<gene>
    <name evidence="6" type="ORF">Amon01_000060400</name>
</gene>
<dbReference type="InterPro" id="IPR002068">
    <property type="entry name" value="A-crystallin/Hsp20_dom"/>
</dbReference>
<dbReference type="CDD" id="cd06464">
    <property type="entry name" value="ACD_sHsps-like"/>
    <property type="match status" value="1"/>
</dbReference>
<feature type="compositionally biased region" description="Basic and acidic residues" evidence="4">
    <location>
        <begin position="324"/>
        <end position="343"/>
    </location>
</feature>
<dbReference type="PANTHER" id="PTHR11527">
    <property type="entry name" value="HEAT-SHOCK PROTEIN 20 FAMILY MEMBER"/>
    <property type="match status" value="1"/>
</dbReference>
<protein>
    <submittedName>
        <fullName evidence="6">Unnamed protein product</fullName>
    </submittedName>
</protein>
<evidence type="ECO:0000313" key="7">
    <source>
        <dbReference type="Proteomes" id="UP001165063"/>
    </source>
</evidence>
<comment type="similarity">
    <text evidence="2 3">Belongs to the small heat shock protein (HSP20) family.</text>
</comment>
<dbReference type="Proteomes" id="UP001165063">
    <property type="component" value="Unassembled WGS sequence"/>
</dbReference>
<evidence type="ECO:0000313" key="6">
    <source>
        <dbReference type="EMBL" id="GMG19617.1"/>
    </source>
</evidence>
<keyword evidence="7" id="KW-1185">Reference proteome</keyword>
<feature type="region of interest" description="Disordered" evidence="4">
    <location>
        <begin position="203"/>
        <end position="312"/>
    </location>
</feature>
<evidence type="ECO:0000256" key="4">
    <source>
        <dbReference type="SAM" id="MobiDB-lite"/>
    </source>
</evidence>
<name>A0A9W6YRJ2_AMBMO</name>
<sequence>MDPLLLASLLGANKSSEPQQRNEETTGINDLVAQLLKQRDQEKQQSSRARPQHQGGSRGPSRPAFNFAYPSPALFGGQEPSGPYDFSFGPYGAQHQGHPQFRFSGIPEYDEYDEDDDEEMTPEPEVKNGKAKSVYYNPRTGAIVSAPMYDEDEDKLPFRSSPASGRRNQSGKELPAYTFGGAPFRFGDAKPVFSFDNGRFGHPVHPSVPSFSSARDSPAAPFSFGGNSGGVPWRTFGQPEEEETPSAQEKEEEEDSGNAYDDLIRNLLQQAILKHATEEENGGEIEDKPEQAAIKDNKDAEDSGFDPSKPQTIGDVLKALALKRKTEADVASKASENNKKAIDETPAAAPAPAPKAESVDSSKRGRKSSVTSSHAPLSFSRDSLKKSPSTLLNVHAKNTKVDDDQLLQEPNSPLKVSAPQHNTNKPFSPPMNAYDFENHYILVLSLPGVTKEFVDINFHPSTSELIVKGEVKNPYLADDDDYLDLNKILKVSEQRFGSFERVVKLPSYPQVDETGIKAKFLNGVLEIKVPKLKNQPAAKKVRKIELEDVPDEELERESASAPVISS</sequence>
<keyword evidence="1" id="KW-0346">Stress response</keyword>
<feature type="compositionally biased region" description="Low complexity" evidence="4">
    <location>
        <begin position="203"/>
        <end position="213"/>
    </location>
</feature>
<feature type="compositionally biased region" description="Acidic residues" evidence="4">
    <location>
        <begin position="239"/>
        <end position="256"/>
    </location>
</feature>
<dbReference type="Gene3D" id="2.60.40.790">
    <property type="match status" value="1"/>
</dbReference>
<dbReference type="SUPFAM" id="SSF49764">
    <property type="entry name" value="HSP20-like chaperones"/>
    <property type="match status" value="1"/>
</dbReference>
<feature type="region of interest" description="Disordered" evidence="4">
    <location>
        <begin position="324"/>
        <end position="386"/>
    </location>
</feature>
<dbReference type="EMBL" id="BSXU01000166">
    <property type="protein sequence ID" value="GMG19617.1"/>
    <property type="molecule type" value="Genomic_DNA"/>
</dbReference>
<evidence type="ECO:0000256" key="3">
    <source>
        <dbReference type="RuleBase" id="RU003616"/>
    </source>
</evidence>
<feature type="domain" description="SHSP" evidence="5">
    <location>
        <begin position="422"/>
        <end position="547"/>
    </location>
</feature>
<dbReference type="OrthoDB" id="5511210at2759"/>
<evidence type="ECO:0000259" key="5">
    <source>
        <dbReference type="PROSITE" id="PS01031"/>
    </source>
</evidence>
<dbReference type="AlphaFoldDB" id="A0A9W6YRJ2"/>
<feature type="compositionally biased region" description="Acidic residues" evidence="4">
    <location>
        <begin position="108"/>
        <end position="122"/>
    </location>
</feature>
<feature type="region of interest" description="Disordered" evidence="4">
    <location>
        <begin position="398"/>
        <end position="423"/>
    </location>
</feature>
<accession>A0A9W6YRJ2</accession>
<dbReference type="InterPro" id="IPR031107">
    <property type="entry name" value="Small_HSP"/>
</dbReference>
<reference evidence="6" key="1">
    <citation type="submission" date="2023-04" db="EMBL/GenBank/DDBJ databases">
        <title>Ambrosiozyma monospora NBRC 1965.</title>
        <authorList>
            <person name="Ichikawa N."/>
            <person name="Sato H."/>
            <person name="Tonouchi N."/>
        </authorList>
    </citation>
    <scope>NUCLEOTIDE SEQUENCE</scope>
    <source>
        <strain evidence="6">NBRC 1965</strain>
    </source>
</reference>
<dbReference type="Pfam" id="PF00011">
    <property type="entry name" value="HSP20"/>
    <property type="match status" value="1"/>
</dbReference>
<dbReference type="InterPro" id="IPR008978">
    <property type="entry name" value="HSP20-like_chaperone"/>
</dbReference>
<dbReference type="PROSITE" id="PS01031">
    <property type="entry name" value="SHSP"/>
    <property type="match status" value="1"/>
</dbReference>
<organism evidence="6 7">
    <name type="scientific">Ambrosiozyma monospora</name>
    <name type="common">Yeast</name>
    <name type="synonym">Endomycopsis monosporus</name>
    <dbReference type="NCBI Taxonomy" id="43982"/>
    <lineage>
        <taxon>Eukaryota</taxon>
        <taxon>Fungi</taxon>
        <taxon>Dikarya</taxon>
        <taxon>Ascomycota</taxon>
        <taxon>Saccharomycotina</taxon>
        <taxon>Pichiomycetes</taxon>
        <taxon>Pichiales</taxon>
        <taxon>Pichiaceae</taxon>
        <taxon>Ambrosiozyma</taxon>
    </lineage>
</organism>
<evidence type="ECO:0000256" key="2">
    <source>
        <dbReference type="PROSITE-ProRule" id="PRU00285"/>
    </source>
</evidence>
<evidence type="ECO:0000256" key="1">
    <source>
        <dbReference type="ARBA" id="ARBA00023016"/>
    </source>
</evidence>
<feature type="compositionally biased region" description="Low complexity" evidence="4">
    <location>
        <begin position="346"/>
        <end position="356"/>
    </location>
</feature>
<comment type="caution">
    <text evidence="6">The sequence shown here is derived from an EMBL/GenBank/DDBJ whole genome shotgun (WGS) entry which is preliminary data.</text>
</comment>
<feature type="region of interest" description="Disordered" evidence="4">
    <location>
        <begin position="1"/>
        <end position="133"/>
    </location>
</feature>
<feature type="region of interest" description="Disordered" evidence="4">
    <location>
        <begin position="153"/>
        <end position="176"/>
    </location>
</feature>
<proteinExistence type="inferred from homology"/>